<feature type="domain" description="HTH araC/xylS-type" evidence="5">
    <location>
        <begin position="257"/>
        <end position="360"/>
    </location>
</feature>
<feature type="transmembrane region" description="Helical" evidence="4">
    <location>
        <begin position="94"/>
        <end position="114"/>
    </location>
</feature>
<feature type="transmembrane region" description="Helical" evidence="4">
    <location>
        <begin position="60"/>
        <end position="82"/>
    </location>
</feature>
<keyword evidence="4" id="KW-0472">Membrane</keyword>
<accession>A0A6I3LLU4</accession>
<dbReference type="Proteomes" id="UP000438760">
    <property type="component" value="Unassembled WGS sequence"/>
</dbReference>
<dbReference type="InterPro" id="IPR009057">
    <property type="entry name" value="Homeodomain-like_sf"/>
</dbReference>
<organism evidence="6 7">
    <name type="scientific">Myroides albus</name>
    <dbReference type="NCBI Taxonomy" id="2562892"/>
    <lineage>
        <taxon>Bacteria</taxon>
        <taxon>Pseudomonadati</taxon>
        <taxon>Bacteroidota</taxon>
        <taxon>Flavobacteriia</taxon>
        <taxon>Flavobacteriales</taxon>
        <taxon>Flavobacteriaceae</taxon>
        <taxon>Myroides</taxon>
    </lineage>
</organism>
<evidence type="ECO:0000313" key="6">
    <source>
        <dbReference type="EMBL" id="MTG99333.1"/>
    </source>
</evidence>
<dbReference type="PANTHER" id="PTHR43280">
    <property type="entry name" value="ARAC-FAMILY TRANSCRIPTIONAL REGULATOR"/>
    <property type="match status" value="1"/>
</dbReference>
<dbReference type="PANTHER" id="PTHR43280:SF29">
    <property type="entry name" value="ARAC-FAMILY TRANSCRIPTIONAL REGULATOR"/>
    <property type="match status" value="1"/>
</dbReference>
<dbReference type="OrthoDB" id="9779074at2"/>
<evidence type="ECO:0000256" key="4">
    <source>
        <dbReference type="SAM" id="Phobius"/>
    </source>
</evidence>
<feature type="transmembrane region" description="Helical" evidence="4">
    <location>
        <begin position="33"/>
        <end position="54"/>
    </location>
</feature>
<dbReference type="GO" id="GO:0003700">
    <property type="term" value="F:DNA-binding transcription factor activity"/>
    <property type="evidence" value="ECO:0007669"/>
    <property type="project" value="InterPro"/>
</dbReference>
<feature type="transmembrane region" description="Helical" evidence="4">
    <location>
        <begin position="188"/>
        <end position="209"/>
    </location>
</feature>
<keyword evidence="1" id="KW-0805">Transcription regulation</keyword>
<dbReference type="SUPFAM" id="SSF46689">
    <property type="entry name" value="Homeodomain-like"/>
    <property type="match status" value="1"/>
</dbReference>
<dbReference type="PROSITE" id="PS01124">
    <property type="entry name" value="HTH_ARAC_FAMILY_2"/>
    <property type="match status" value="1"/>
</dbReference>
<evidence type="ECO:0000256" key="3">
    <source>
        <dbReference type="ARBA" id="ARBA00023163"/>
    </source>
</evidence>
<feature type="transmembrane region" description="Helical" evidence="4">
    <location>
        <begin position="161"/>
        <end position="182"/>
    </location>
</feature>
<evidence type="ECO:0000313" key="7">
    <source>
        <dbReference type="Proteomes" id="UP000438760"/>
    </source>
</evidence>
<feature type="transmembrane region" description="Helical" evidence="4">
    <location>
        <begin position="6"/>
        <end position="21"/>
    </location>
</feature>
<feature type="transmembrane region" description="Helical" evidence="4">
    <location>
        <begin position="126"/>
        <end position="149"/>
    </location>
</feature>
<protein>
    <submittedName>
        <fullName evidence="6">Helix-turn-helix domain-containing protein</fullName>
    </submittedName>
</protein>
<keyword evidence="7" id="KW-1185">Reference proteome</keyword>
<dbReference type="Pfam" id="PF12833">
    <property type="entry name" value="HTH_18"/>
    <property type="match status" value="1"/>
</dbReference>
<keyword evidence="2" id="KW-0238">DNA-binding</keyword>
<proteinExistence type="predicted"/>
<dbReference type="Gene3D" id="1.10.10.60">
    <property type="entry name" value="Homeodomain-like"/>
    <property type="match status" value="1"/>
</dbReference>
<dbReference type="SMART" id="SM00342">
    <property type="entry name" value="HTH_ARAC"/>
    <property type="match status" value="1"/>
</dbReference>
<reference evidence="6 7" key="1">
    <citation type="submission" date="2019-11" db="EMBL/GenBank/DDBJ databases">
        <title>Genome of Strain BIT-d1.</title>
        <authorList>
            <person name="Yang Y."/>
        </authorList>
    </citation>
    <scope>NUCLEOTIDE SEQUENCE [LARGE SCALE GENOMIC DNA]</scope>
    <source>
        <strain evidence="6 7">BIT-d1</strain>
    </source>
</reference>
<dbReference type="GO" id="GO:0043565">
    <property type="term" value="F:sequence-specific DNA binding"/>
    <property type="evidence" value="ECO:0007669"/>
    <property type="project" value="InterPro"/>
</dbReference>
<dbReference type="InterPro" id="IPR018060">
    <property type="entry name" value="HTH_AraC"/>
</dbReference>
<evidence type="ECO:0000259" key="5">
    <source>
        <dbReference type="PROSITE" id="PS01124"/>
    </source>
</evidence>
<keyword evidence="4" id="KW-1133">Transmembrane helix</keyword>
<dbReference type="AlphaFoldDB" id="A0A6I3LLU4"/>
<keyword evidence="3" id="KW-0804">Transcription</keyword>
<name>A0A6I3LLU4_9FLAO</name>
<sequence>MIVTFIFFVNIFLLIYCLWKVKYDLINIKTNSIITYSIAFLFLHIVYSYFTFIFTSEKSFSIYGSPFFLFYGPFLYIISLMIINRVEPKSIFRILIHFLLPVALSIVYLTLLIIDEFLDVEIILPYFNVFNVISGIHLLIYICNVYAIVFKHNVDDFRQYFFLKLSSVFLLISIVLISFPFWGFDYIYTFKLLLGISFVALCFISASFANQYQFKAKIHLQNLNSKKVASNDLSVSSKDVKYLNSLVKSDLLTDYDLKIIDLLENKKIYLDRNLSIGKLSMMTKISRHHLSQYFNIVHESNFNNVINRYRIKHAQSLIKNDSFDMSINDLYFECGFNSRVSFFRSFKSVVGISPSEYIYLNKATSDF</sequence>
<evidence type="ECO:0000256" key="1">
    <source>
        <dbReference type="ARBA" id="ARBA00023015"/>
    </source>
</evidence>
<dbReference type="EMBL" id="WMJX01000064">
    <property type="protein sequence ID" value="MTG99333.1"/>
    <property type="molecule type" value="Genomic_DNA"/>
</dbReference>
<gene>
    <name evidence="6" type="ORF">GJV76_14590</name>
</gene>
<evidence type="ECO:0000256" key="2">
    <source>
        <dbReference type="ARBA" id="ARBA00023125"/>
    </source>
</evidence>
<keyword evidence="4" id="KW-0812">Transmembrane</keyword>
<comment type="caution">
    <text evidence="6">The sequence shown here is derived from an EMBL/GenBank/DDBJ whole genome shotgun (WGS) entry which is preliminary data.</text>
</comment>